<dbReference type="RefSeq" id="XP_067156586.1">
    <property type="nucleotide sequence ID" value="XM_067300485.1"/>
</dbReference>
<dbReference type="PROSITE" id="PS50041">
    <property type="entry name" value="C_TYPE_LECTIN_2"/>
    <property type="match status" value="1"/>
</dbReference>
<comment type="subcellular location">
    <subcellularLocation>
        <location evidence="1">Secreted</location>
        <location evidence="1">Extracellular space</location>
        <location evidence="1">Extracellular matrix</location>
    </subcellularLocation>
</comment>
<evidence type="ECO:0000256" key="4">
    <source>
        <dbReference type="SAM" id="SignalP"/>
    </source>
</evidence>
<dbReference type="InterPro" id="IPR001304">
    <property type="entry name" value="C-type_lectin-like"/>
</dbReference>
<dbReference type="InterPro" id="IPR016186">
    <property type="entry name" value="C-type_lectin-like/link_sf"/>
</dbReference>
<protein>
    <submittedName>
        <fullName evidence="7">C-type lectin Cal-like</fullName>
    </submittedName>
</protein>
<keyword evidence="6" id="KW-1185">Reference proteome</keyword>
<dbReference type="GeneID" id="136992513"/>
<evidence type="ECO:0000256" key="1">
    <source>
        <dbReference type="ARBA" id="ARBA00004498"/>
    </source>
</evidence>
<dbReference type="InterPro" id="IPR050111">
    <property type="entry name" value="C-type_lectin/snaclec_domain"/>
</dbReference>
<evidence type="ECO:0000313" key="6">
    <source>
        <dbReference type="Proteomes" id="UP001652627"/>
    </source>
</evidence>
<dbReference type="InterPro" id="IPR018378">
    <property type="entry name" value="C-type_lectin_CS"/>
</dbReference>
<feature type="domain" description="C-type lectin" evidence="5">
    <location>
        <begin position="36"/>
        <end position="156"/>
    </location>
</feature>
<keyword evidence="2" id="KW-0272">Extracellular matrix</keyword>
<dbReference type="InterPro" id="IPR016187">
    <property type="entry name" value="CTDL_fold"/>
</dbReference>
<name>A0ABM4EV51_9AVES</name>
<dbReference type="SMART" id="SM00034">
    <property type="entry name" value="CLECT"/>
    <property type="match status" value="1"/>
</dbReference>
<dbReference type="SUPFAM" id="SSF56436">
    <property type="entry name" value="C-type lectin-like"/>
    <property type="match status" value="1"/>
</dbReference>
<keyword evidence="3" id="KW-1015">Disulfide bond</keyword>
<reference evidence="6" key="1">
    <citation type="submission" date="2025-05" db="UniProtKB">
        <authorList>
            <consortium name="RefSeq"/>
        </authorList>
    </citation>
    <scope>NUCLEOTIDE SEQUENCE [LARGE SCALE GENOMIC DNA]</scope>
</reference>
<sequence length="159" mass="18706">MSAGSTFLRCLLGCLLFAAFVGETWASSCPPQWLYYRGYCYGYFTHRKTWDEAERECERYGPRGRLASIHTLQERKALSKYISQHMDHENTWIGLHDEDHDRSWKWSDNSILNVMVWAQGQPDDDNNENCVVMESSSGFQEWHNYPCDSPFPFLCKFRL</sequence>
<dbReference type="Proteomes" id="UP001652627">
    <property type="component" value="Chromosome 1"/>
</dbReference>
<reference evidence="7" key="2">
    <citation type="submission" date="2025-08" db="UniProtKB">
        <authorList>
            <consortium name="RefSeq"/>
        </authorList>
    </citation>
    <scope>IDENTIFICATION</scope>
    <source>
        <tissue evidence="7">Blood</tissue>
    </source>
</reference>
<proteinExistence type="predicted"/>
<dbReference type="PROSITE" id="PS00615">
    <property type="entry name" value="C_TYPE_LECTIN_1"/>
    <property type="match status" value="1"/>
</dbReference>
<dbReference type="Pfam" id="PF00059">
    <property type="entry name" value="Lectin_C"/>
    <property type="match status" value="1"/>
</dbReference>
<evidence type="ECO:0000259" key="5">
    <source>
        <dbReference type="PROSITE" id="PS50041"/>
    </source>
</evidence>
<keyword evidence="2" id="KW-0964">Secreted</keyword>
<keyword evidence="4" id="KW-0732">Signal</keyword>
<accession>A0ABM4EV51</accession>
<dbReference type="Gene3D" id="3.10.100.10">
    <property type="entry name" value="Mannose-Binding Protein A, subunit A"/>
    <property type="match status" value="1"/>
</dbReference>
<feature type="chain" id="PRO_5047197414" evidence="4">
    <location>
        <begin position="27"/>
        <end position="159"/>
    </location>
</feature>
<evidence type="ECO:0000256" key="2">
    <source>
        <dbReference type="ARBA" id="ARBA00022530"/>
    </source>
</evidence>
<dbReference type="PANTHER" id="PTHR22803">
    <property type="entry name" value="MANNOSE, PHOSPHOLIPASE, LECTIN RECEPTOR RELATED"/>
    <property type="match status" value="1"/>
</dbReference>
<organism evidence="6 7">
    <name type="scientific">Apteryx mantelli</name>
    <name type="common">North Island brown kiwi</name>
    <dbReference type="NCBI Taxonomy" id="2696672"/>
    <lineage>
        <taxon>Eukaryota</taxon>
        <taxon>Metazoa</taxon>
        <taxon>Chordata</taxon>
        <taxon>Craniata</taxon>
        <taxon>Vertebrata</taxon>
        <taxon>Euteleostomi</taxon>
        <taxon>Archelosauria</taxon>
        <taxon>Archosauria</taxon>
        <taxon>Dinosauria</taxon>
        <taxon>Saurischia</taxon>
        <taxon>Theropoda</taxon>
        <taxon>Coelurosauria</taxon>
        <taxon>Aves</taxon>
        <taxon>Palaeognathae</taxon>
        <taxon>Apterygiformes</taxon>
        <taxon>Apterygidae</taxon>
        <taxon>Apteryx</taxon>
    </lineage>
</organism>
<dbReference type="PRINTS" id="PR01504">
    <property type="entry name" value="PNCREATITSAP"/>
</dbReference>
<feature type="signal peptide" evidence="4">
    <location>
        <begin position="1"/>
        <end position="26"/>
    </location>
</feature>
<gene>
    <name evidence="7" type="primary">LOC136992513</name>
</gene>
<evidence type="ECO:0000313" key="7">
    <source>
        <dbReference type="RefSeq" id="XP_067156586.1"/>
    </source>
</evidence>
<evidence type="ECO:0000256" key="3">
    <source>
        <dbReference type="ARBA" id="ARBA00023157"/>
    </source>
</evidence>